<keyword evidence="6" id="KW-0239">DNA-directed DNA polymerase</keyword>
<dbReference type="EC" id="2.7.7.7" evidence="1"/>
<dbReference type="Pfam" id="PF21694">
    <property type="entry name" value="DNA_pol3_delta_C"/>
    <property type="match status" value="1"/>
</dbReference>
<organism evidence="11 12">
    <name type="scientific">Oribacterium sinus</name>
    <dbReference type="NCBI Taxonomy" id="237576"/>
    <lineage>
        <taxon>Bacteria</taxon>
        <taxon>Bacillati</taxon>
        <taxon>Bacillota</taxon>
        <taxon>Clostridia</taxon>
        <taxon>Lachnospirales</taxon>
        <taxon>Lachnospiraceae</taxon>
        <taxon>Oribacterium</taxon>
    </lineage>
</organism>
<dbReference type="GO" id="GO:0009360">
    <property type="term" value="C:DNA polymerase III complex"/>
    <property type="evidence" value="ECO:0007669"/>
    <property type="project" value="InterPro"/>
</dbReference>
<keyword evidence="3 11" id="KW-0808">Transferase</keyword>
<evidence type="ECO:0000256" key="4">
    <source>
        <dbReference type="ARBA" id="ARBA00022695"/>
    </source>
</evidence>
<sequence length="342" mass="39879">MGYKKGEREEFLDAQKKIQEQLKEKSFLPLYLLYGEEDYLLSYYKKAFFQAFSENEGINCMVVEELPPTDELISAVETLPFFAPYRLMVFQGKSSGRKKLSEDFIQYLKNSPKETVLLFIEEKVDKRSSLYKVVKERGLCLACMEQDQAFLQRFALQQLKKEGKKIRENVLGLLLSRSGSSLYRIVNACKNCVDYIGDEEEITQEAVEAVVEKLPEDRVFDLIEALGRGDQEKVFQYYGDLLRLEEKPAKIQNLIRKNVEKLLIVREYLTEGLREREMETRLSMDSWRVRKYIGQARTYTQSGLQNLFHSLLRLEEENRKGRISDSLALELLLANQAENLLP</sequence>
<dbReference type="InterPro" id="IPR027417">
    <property type="entry name" value="P-loop_NTPase"/>
</dbReference>
<feature type="domain" description="DNA polymerase III delta N-terminal" evidence="9">
    <location>
        <begin position="31"/>
        <end position="141"/>
    </location>
</feature>
<dbReference type="GO" id="GO:0003677">
    <property type="term" value="F:DNA binding"/>
    <property type="evidence" value="ECO:0007669"/>
    <property type="project" value="InterPro"/>
</dbReference>
<dbReference type="NCBIfam" id="TIGR01128">
    <property type="entry name" value="holA"/>
    <property type="match status" value="1"/>
</dbReference>
<evidence type="ECO:0000256" key="3">
    <source>
        <dbReference type="ARBA" id="ARBA00022679"/>
    </source>
</evidence>
<evidence type="ECO:0000256" key="5">
    <source>
        <dbReference type="ARBA" id="ARBA00022705"/>
    </source>
</evidence>
<comment type="catalytic activity">
    <reaction evidence="8">
        <text>DNA(n) + a 2'-deoxyribonucleoside 5'-triphosphate = DNA(n+1) + diphosphate</text>
        <dbReference type="Rhea" id="RHEA:22508"/>
        <dbReference type="Rhea" id="RHEA-COMP:17339"/>
        <dbReference type="Rhea" id="RHEA-COMP:17340"/>
        <dbReference type="ChEBI" id="CHEBI:33019"/>
        <dbReference type="ChEBI" id="CHEBI:61560"/>
        <dbReference type="ChEBI" id="CHEBI:173112"/>
        <dbReference type="EC" id="2.7.7.7"/>
    </reaction>
</comment>
<evidence type="ECO:0000259" key="9">
    <source>
        <dbReference type="Pfam" id="PF06144"/>
    </source>
</evidence>
<dbReference type="PANTHER" id="PTHR34388:SF1">
    <property type="entry name" value="DNA POLYMERASE III SUBUNIT DELTA"/>
    <property type="match status" value="1"/>
</dbReference>
<dbReference type="InterPro" id="IPR008921">
    <property type="entry name" value="DNA_pol3_clamp-load_cplx_C"/>
</dbReference>
<dbReference type="RefSeq" id="WP_183683317.1">
    <property type="nucleotide sequence ID" value="NZ_JACHHH010000003.1"/>
</dbReference>
<protein>
    <recommendedName>
        <fullName evidence="2">DNA polymerase III subunit delta</fullName>
        <ecNumber evidence="1">2.7.7.7</ecNumber>
    </recommendedName>
</protein>
<dbReference type="Pfam" id="PF06144">
    <property type="entry name" value="DNA_pol3_delta"/>
    <property type="match status" value="1"/>
</dbReference>
<dbReference type="EMBL" id="JACHHH010000003">
    <property type="protein sequence ID" value="MBB6040898.1"/>
    <property type="molecule type" value="Genomic_DNA"/>
</dbReference>
<dbReference type="AlphaFoldDB" id="A0A7W9SEW3"/>
<comment type="similarity">
    <text evidence="7">Belongs to the DNA polymerase HolA subunit family.</text>
</comment>
<name>A0A7W9SEW3_9FIRM</name>
<dbReference type="Gene3D" id="1.20.272.10">
    <property type="match status" value="1"/>
</dbReference>
<dbReference type="SUPFAM" id="SSF48019">
    <property type="entry name" value="post-AAA+ oligomerization domain-like"/>
    <property type="match status" value="1"/>
</dbReference>
<evidence type="ECO:0000256" key="2">
    <source>
        <dbReference type="ARBA" id="ARBA00017703"/>
    </source>
</evidence>
<dbReference type="Gene3D" id="1.10.8.60">
    <property type="match status" value="1"/>
</dbReference>
<evidence type="ECO:0000256" key="1">
    <source>
        <dbReference type="ARBA" id="ARBA00012417"/>
    </source>
</evidence>
<keyword evidence="5" id="KW-0235">DNA replication</keyword>
<dbReference type="GO" id="GO:0006261">
    <property type="term" value="P:DNA-templated DNA replication"/>
    <property type="evidence" value="ECO:0007669"/>
    <property type="project" value="TreeGrafter"/>
</dbReference>
<evidence type="ECO:0000259" key="10">
    <source>
        <dbReference type="Pfam" id="PF21694"/>
    </source>
</evidence>
<proteinExistence type="inferred from homology"/>
<dbReference type="InterPro" id="IPR005790">
    <property type="entry name" value="DNA_polIII_delta"/>
</dbReference>
<dbReference type="Proteomes" id="UP000522163">
    <property type="component" value="Unassembled WGS sequence"/>
</dbReference>
<evidence type="ECO:0000313" key="12">
    <source>
        <dbReference type="Proteomes" id="UP000522163"/>
    </source>
</evidence>
<evidence type="ECO:0000256" key="7">
    <source>
        <dbReference type="ARBA" id="ARBA00034754"/>
    </source>
</evidence>
<evidence type="ECO:0000256" key="8">
    <source>
        <dbReference type="ARBA" id="ARBA00049244"/>
    </source>
</evidence>
<gene>
    <name evidence="11" type="ORF">HNQ46_000861</name>
</gene>
<dbReference type="Gene3D" id="3.40.50.300">
    <property type="entry name" value="P-loop containing nucleotide triphosphate hydrolases"/>
    <property type="match status" value="1"/>
</dbReference>
<accession>A0A7W9SEW3</accession>
<dbReference type="InterPro" id="IPR048466">
    <property type="entry name" value="DNA_pol3_delta-like_C"/>
</dbReference>
<dbReference type="InterPro" id="IPR010372">
    <property type="entry name" value="DNA_pol3_delta_N"/>
</dbReference>
<dbReference type="PANTHER" id="PTHR34388">
    <property type="entry name" value="DNA POLYMERASE III SUBUNIT DELTA"/>
    <property type="match status" value="1"/>
</dbReference>
<evidence type="ECO:0000256" key="6">
    <source>
        <dbReference type="ARBA" id="ARBA00022932"/>
    </source>
</evidence>
<keyword evidence="4 11" id="KW-0548">Nucleotidyltransferase</keyword>
<feature type="domain" description="DNA polymerase III delta subunit-like C-terminal" evidence="10">
    <location>
        <begin position="216"/>
        <end position="334"/>
    </location>
</feature>
<dbReference type="GO" id="GO:0003887">
    <property type="term" value="F:DNA-directed DNA polymerase activity"/>
    <property type="evidence" value="ECO:0007669"/>
    <property type="project" value="UniProtKB-KW"/>
</dbReference>
<dbReference type="GeneID" id="85014419"/>
<comment type="caution">
    <text evidence="11">The sequence shown here is derived from an EMBL/GenBank/DDBJ whole genome shotgun (WGS) entry which is preliminary data.</text>
</comment>
<evidence type="ECO:0000313" key="11">
    <source>
        <dbReference type="EMBL" id="MBB6040898.1"/>
    </source>
</evidence>
<dbReference type="SUPFAM" id="SSF52540">
    <property type="entry name" value="P-loop containing nucleoside triphosphate hydrolases"/>
    <property type="match status" value="1"/>
</dbReference>
<reference evidence="11 12" key="1">
    <citation type="submission" date="2020-08" db="EMBL/GenBank/DDBJ databases">
        <title>Genomic Encyclopedia of Type Strains, Phase IV (KMG-IV): sequencing the most valuable type-strain genomes for metagenomic binning, comparative biology and taxonomic classification.</title>
        <authorList>
            <person name="Goeker M."/>
        </authorList>
    </citation>
    <scope>NUCLEOTIDE SEQUENCE [LARGE SCALE GENOMIC DNA]</scope>
    <source>
        <strain evidence="11 12">DSM 17245</strain>
    </source>
</reference>